<dbReference type="SUPFAM" id="SSF52833">
    <property type="entry name" value="Thioredoxin-like"/>
    <property type="match status" value="1"/>
</dbReference>
<dbReference type="Proteomes" id="UP000646911">
    <property type="component" value="Unassembled WGS sequence"/>
</dbReference>
<dbReference type="Pfam" id="PF08534">
    <property type="entry name" value="Redoxin"/>
    <property type="match status" value="1"/>
</dbReference>
<evidence type="ECO:0000313" key="4">
    <source>
        <dbReference type="Proteomes" id="UP000646911"/>
    </source>
</evidence>
<keyword evidence="4" id="KW-1185">Reference proteome</keyword>
<dbReference type="PANTHER" id="PTHR42852:SF18">
    <property type="entry name" value="CHROMOSOME UNDETERMINED SCAFFOLD_47, WHOLE GENOME SHOTGUN SEQUENCE"/>
    <property type="match status" value="1"/>
</dbReference>
<feature type="signal peptide" evidence="1">
    <location>
        <begin position="1"/>
        <end position="23"/>
    </location>
</feature>
<proteinExistence type="predicted"/>
<dbReference type="PANTHER" id="PTHR42852">
    <property type="entry name" value="THIOL:DISULFIDE INTERCHANGE PROTEIN DSBE"/>
    <property type="match status" value="1"/>
</dbReference>
<gene>
    <name evidence="3" type="ORF">H8L47_19835</name>
</gene>
<dbReference type="Gene3D" id="3.40.30.10">
    <property type="entry name" value="Glutaredoxin"/>
    <property type="match status" value="1"/>
</dbReference>
<dbReference type="InterPro" id="IPR050553">
    <property type="entry name" value="Thioredoxin_ResA/DsbE_sf"/>
</dbReference>
<feature type="domain" description="Thioredoxin" evidence="2">
    <location>
        <begin position="24"/>
        <end position="163"/>
    </location>
</feature>
<keyword evidence="1" id="KW-0732">Signal</keyword>
<protein>
    <submittedName>
        <fullName evidence="3">TlpA family protein disulfide reductase</fullName>
    </submittedName>
</protein>
<dbReference type="InterPro" id="IPR013766">
    <property type="entry name" value="Thioredoxin_domain"/>
</dbReference>
<dbReference type="EMBL" id="JACOFX010000012">
    <property type="protein sequence ID" value="MBC3909821.1"/>
    <property type="molecule type" value="Genomic_DNA"/>
</dbReference>
<dbReference type="InterPro" id="IPR036249">
    <property type="entry name" value="Thioredoxin-like_sf"/>
</dbReference>
<evidence type="ECO:0000313" key="3">
    <source>
        <dbReference type="EMBL" id="MBC3909821.1"/>
    </source>
</evidence>
<name>A0ABR6ZE08_9BURK</name>
<comment type="caution">
    <text evidence="3">The sequence shown here is derived from an EMBL/GenBank/DDBJ whole genome shotgun (WGS) entry which is preliminary data.</text>
</comment>
<dbReference type="PROSITE" id="PS51352">
    <property type="entry name" value="THIOREDOXIN_2"/>
    <property type="match status" value="1"/>
</dbReference>
<evidence type="ECO:0000259" key="2">
    <source>
        <dbReference type="PROSITE" id="PS51352"/>
    </source>
</evidence>
<dbReference type="InterPro" id="IPR013740">
    <property type="entry name" value="Redoxin"/>
</dbReference>
<feature type="chain" id="PRO_5047012743" evidence="1">
    <location>
        <begin position="24"/>
        <end position="166"/>
    </location>
</feature>
<organism evidence="3 4">
    <name type="scientific">Undibacterium umbellatum</name>
    <dbReference type="NCBI Taxonomy" id="2762300"/>
    <lineage>
        <taxon>Bacteria</taxon>
        <taxon>Pseudomonadati</taxon>
        <taxon>Pseudomonadota</taxon>
        <taxon>Betaproteobacteria</taxon>
        <taxon>Burkholderiales</taxon>
        <taxon>Oxalobacteraceae</taxon>
        <taxon>Undibacterium</taxon>
    </lineage>
</organism>
<dbReference type="CDD" id="cd02966">
    <property type="entry name" value="TlpA_like_family"/>
    <property type="match status" value="1"/>
</dbReference>
<evidence type="ECO:0000256" key="1">
    <source>
        <dbReference type="SAM" id="SignalP"/>
    </source>
</evidence>
<reference evidence="3 4" key="1">
    <citation type="submission" date="2020-08" db="EMBL/GenBank/DDBJ databases">
        <title>Novel species isolated from subtropical streams in China.</title>
        <authorList>
            <person name="Lu H."/>
        </authorList>
    </citation>
    <scope>NUCLEOTIDE SEQUENCE [LARGE SCALE GENOMIC DNA]</scope>
    <source>
        <strain evidence="3 4">NL8W</strain>
    </source>
</reference>
<accession>A0ABR6ZE08</accession>
<sequence length="166" mass="18093">MNIYKRHFAFGVAALVMATSAMALDKGSNAPAFDLKGLEGNINLAKYQGKLVYLDFWASWCGPCRQSFPWMNELQSKYGAQGLQIIGVNLDQKNEDARQFLTTTPARFLVAFDPAGATPRSYGVKGMPSSVLIGPDGKIIFEHAGFKEADRAALEEKIKSSLGAIK</sequence>